<dbReference type="InterPro" id="IPR009057">
    <property type="entry name" value="Homeodomain-like_sf"/>
</dbReference>
<dbReference type="Gene3D" id="1.10.8.60">
    <property type="match status" value="1"/>
</dbReference>
<keyword evidence="3" id="KW-0805">Transcription regulation</keyword>
<dbReference type="AlphaFoldDB" id="A0A2U1CHI2"/>
<keyword evidence="5" id="KW-0804">Transcription</keyword>
<dbReference type="InterPro" id="IPR058031">
    <property type="entry name" value="AAA_lid_NorR"/>
</dbReference>
<evidence type="ECO:0000313" key="9">
    <source>
        <dbReference type="Proteomes" id="UP000246145"/>
    </source>
</evidence>
<dbReference type="RefSeq" id="WP_306669725.1">
    <property type="nucleotide sequence ID" value="NZ_JACCEX010000006.1"/>
</dbReference>
<dbReference type="InterPro" id="IPR025662">
    <property type="entry name" value="Sigma_54_int_dom_ATP-bd_1"/>
</dbReference>
<dbReference type="InterPro" id="IPR027417">
    <property type="entry name" value="P-loop_NTPase"/>
</dbReference>
<dbReference type="GO" id="GO:0043565">
    <property type="term" value="F:sequence-specific DNA binding"/>
    <property type="evidence" value="ECO:0007669"/>
    <property type="project" value="InterPro"/>
</dbReference>
<proteinExistence type="predicted"/>
<dbReference type="Pfam" id="PF00989">
    <property type="entry name" value="PAS"/>
    <property type="match status" value="1"/>
</dbReference>
<evidence type="ECO:0000256" key="2">
    <source>
        <dbReference type="ARBA" id="ARBA00022840"/>
    </source>
</evidence>
<feature type="domain" description="PAS" evidence="7">
    <location>
        <begin position="202"/>
        <end position="247"/>
    </location>
</feature>
<dbReference type="EMBL" id="QEKO01000009">
    <property type="protein sequence ID" value="PVY60391.1"/>
    <property type="molecule type" value="Genomic_DNA"/>
</dbReference>
<dbReference type="Gene3D" id="3.40.50.300">
    <property type="entry name" value="P-loop containing nucleotide triphosphate hydrolases"/>
    <property type="match status" value="1"/>
</dbReference>
<dbReference type="PROSITE" id="PS00688">
    <property type="entry name" value="SIGMA54_INTERACT_3"/>
    <property type="match status" value="1"/>
</dbReference>
<dbReference type="InterPro" id="IPR013767">
    <property type="entry name" value="PAS_fold"/>
</dbReference>
<organism evidence="8 9">
    <name type="scientific">Pusillimonas noertemannii</name>
    <dbReference type="NCBI Taxonomy" id="305977"/>
    <lineage>
        <taxon>Bacteria</taxon>
        <taxon>Pseudomonadati</taxon>
        <taxon>Pseudomonadota</taxon>
        <taxon>Betaproteobacteria</taxon>
        <taxon>Burkholderiales</taxon>
        <taxon>Alcaligenaceae</taxon>
        <taxon>Pusillimonas</taxon>
    </lineage>
</organism>
<dbReference type="SUPFAM" id="SSF55785">
    <property type="entry name" value="PYP-like sensor domain (PAS domain)"/>
    <property type="match status" value="1"/>
</dbReference>
<dbReference type="Pfam" id="PF02954">
    <property type="entry name" value="HTH_8"/>
    <property type="match status" value="1"/>
</dbReference>
<dbReference type="InterPro" id="IPR012704">
    <property type="entry name" value="Sig_transdc_resp-reg_PrpR"/>
</dbReference>
<dbReference type="InterPro" id="IPR025943">
    <property type="entry name" value="Sigma_54_int_dom_ATP-bd_2"/>
</dbReference>
<dbReference type="PROSITE" id="PS00676">
    <property type="entry name" value="SIGMA54_INTERACT_2"/>
    <property type="match status" value="1"/>
</dbReference>
<comment type="caution">
    <text evidence="8">The sequence shown here is derived from an EMBL/GenBank/DDBJ whole genome shotgun (WGS) entry which is preliminary data.</text>
</comment>
<dbReference type="Pfam" id="PF00158">
    <property type="entry name" value="Sigma54_activat"/>
    <property type="match status" value="1"/>
</dbReference>
<gene>
    <name evidence="8" type="ORF">C7440_3634</name>
</gene>
<keyword evidence="4" id="KW-0238">DNA-binding</keyword>
<dbReference type="PROSITE" id="PS50045">
    <property type="entry name" value="SIGMA54_INTERACT_4"/>
    <property type="match status" value="1"/>
</dbReference>
<protein>
    <submittedName>
        <fullName evidence="8">Propionate catabolism operon transcriptional regulator</fullName>
    </submittedName>
</protein>
<evidence type="ECO:0000256" key="5">
    <source>
        <dbReference type="ARBA" id="ARBA00023163"/>
    </source>
</evidence>
<dbReference type="Gene3D" id="3.30.450.20">
    <property type="entry name" value="PAS domain"/>
    <property type="match status" value="1"/>
</dbReference>
<keyword evidence="2" id="KW-0067">ATP-binding</keyword>
<dbReference type="InterPro" id="IPR010524">
    <property type="entry name" value="Sig_transdc_resp-reg_PrpR_N"/>
</dbReference>
<dbReference type="PROSITE" id="PS50112">
    <property type="entry name" value="PAS"/>
    <property type="match status" value="1"/>
</dbReference>
<sequence length="646" mass="71184">MNMPIASPPQLPVHVVAVGLHGLRHLLEELIPSVRNAEVTLIEKAYDEAVGDIAALRRRATVDAIVAAGSNGNYLRQRLDIPVVLVRVSGFDVMQGLSAARRYAGRIALVTYGVVSDEIRQFVETFALPVELRSYGNEDEARACVHELKSMDVEVVVAPGLVVDLARENGLTGMLIYSQRLVREAIEDAVEVGRLRRSEAAKRDRINTILGELRDGVVAVDTEGRIEVLNPAMEKILGQPAGRLVGRPLASFMGDLDLEPTLRWQRPELERVQRFSGRTLVTSRVPIIEQGRLTGAVLTCQDPEAIRRMDRSLRTRSASRMRSVRYGLDDIVGDSRLIADVRARVLACARSRATVLITGESGTGKELIAQSIHMESERSSQPFVAINCGAFPESLLESELFGYTEGSFTGASRGGKTGLFEAAHTGTLFLDEIGEMPLSLQTRLLRVLQEKEVLRIGATDPTPIDVRIIAATHQDLASQVAAGVFRRDLYYRLNILLIRLAPLRDRPEDLRPLIQALQKKWLEQPGDRPQLDEALVKALLEASRNYAWPGNVRELENVLERVMVLSDLYPAQGAAADALKTLVPEIFEEGAAASGSLEERRRAADLRHIKQVLRECGGNQAKAAELLNISRTTLWRRLKSDGQGAG</sequence>
<dbReference type="GO" id="GO:0006355">
    <property type="term" value="P:regulation of DNA-templated transcription"/>
    <property type="evidence" value="ECO:0007669"/>
    <property type="project" value="InterPro"/>
</dbReference>
<dbReference type="InterPro" id="IPR002078">
    <property type="entry name" value="Sigma_54_int"/>
</dbReference>
<evidence type="ECO:0000259" key="7">
    <source>
        <dbReference type="PROSITE" id="PS50112"/>
    </source>
</evidence>
<evidence type="ECO:0000256" key="4">
    <source>
        <dbReference type="ARBA" id="ARBA00023125"/>
    </source>
</evidence>
<dbReference type="SUPFAM" id="SSF46689">
    <property type="entry name" value="Homeodomain-like"/>
    <property type="match status" value="1"/>
</dbReference>
<keyword evidence="1" id="KW-0547">Nucleotide-binding</keyword>
<reference evidence="8 9" key="1">
    <citation type="submission" date="2018-04" db="EMBL/GenBank/DDBJ databases">
        <title>Genomic Encyclopedia of Type Strains, Phase IV (KMG-IV): sequencing the most valuable type-strain genomes for metagenomic binning, comparative biology and taxonomic classification.</title>
        <authorList>
            <person name="Goeker M."/>
        </authorList>
    </citation>
    <scope>NUCLEOTIDE SEQUENCE [LARGE SCALE GENOMIC DNA]</scope>
    <source>
        <strain evidence="8 9">DSM 10065</strain>
    </source>
</reference>
<accession>A0A2U1CHI2</accession>
<dbReference type="Proteomes" id="UP000246145">
    <property type="component" value="Unassembled WGS sequence"/>
</dbReference>
<evidence type="ECO:0000256" key="1">
    <source>
        <dbReference type="ARBA" id="ARBA00022741"/>
    </source>
</evidence>
<dbReference type="PRINTS" id="PR01590">
    <property type="entry name" value="HTHFIS"/>
</dbReference>
<dbReference type="Pfam" id="PF25601">
    <property type="entry name" value="AAA_lid_14"/>
    <property type="match status" value="1"/>
</dbReference>
<dbReference type="GO" id="GO:0005524">
    <property type="term" value="F:ATP binding"/>
    <property type="evidence" value="ECO:0007669"/>
    <property type="project" value="UniProtKB-KW"/>
</dbReference>
<dbReference type="PANTHER" id="PTHR32071:SF81">
    <property type="entry name" value="PROPIONATE CATABOLISM OPERON REGULATORY PROTEIN"/>
    <property type="match status" value="1"/>
</dbReference>
<dbReference type="GO" id="GO:0019629">
    <property type="term" value="P:propionate catabolic process, 2-methylcitrate cycle"/>
    <property type="evidence" value="ECO:0007669"/>
    <property type="project" value="InterPro"/>
</dbReference>
<dbReference type="Pfam" id="PF06506">
    <property type="entry name" value="PrpR_N"/>
    <property type="match status" value="1"/>
</dbReference>
<dbReference type="InterPro" id="IPR002197">
    <property type="entry name" value="HTH_Fis"/>
</dbReference>
<keyword evidence="9" id="KW-1185">Reference proteome</keyword>
<dbReference type="Gene3D" id="3.40.50.10660">
    <property type="entry name" value="PrpR receptor domain-like"/>
    <property type="match status" value="1"/>
</dbReference>
<dbReference type="PROSITE" id="PS00675">
    <property type="entry name" value="SIGMA54_INTERACT_1"/>
    <property type="match status" value="1"/>
</dbReference>
<feature type="domain" description="Sigma-54 factor interaction" evidence="6">
    <location>
        <begin position="331"/>
        <end position="564"/>
    </location>
</feature>
<dbReference type="CDD" id="cd00009">
    <property type="entry name" value="AAA"/>
    <property type="match status" value="1"/>
</dbReference>
<dbReference type="InterPro" id="IPR035965">
    <property type="entry name" value="PAS-like_dom_sf"/>
</dbReference>
<dbReference type="SUPFAM" id="SSF159800">
    <property type="entry name" value="PrpR receptor domain-like"/>
    <property type="match status" value="1"/>
</dbReference>
<evidence type="ECO:0000313" key="8">
    <source>
        <dbReference type="EMBL" id="PVY60391.1"/>
    </source>
</evidence>
<dbReference type="NCBIfam" id="TIGR00229">
    <property type="entry name" value="sensory_box"/>
    <property type="match status" value="1"/>
</dbReference>
<dbReference type="CDD" id="cd00130">
    <property type="entry name" value="PAS"/>
    <property type="match status" value="1"/>
</dbReference>
<dbReference type="STRING" id="1231391.GCA_000308195_00218"/>
<dbReference type="GO" id="GO:0000156">
    <property type="term" value="F:phosphorelay response regulator activity"/>
    <property type="evidence" value="ECO:0007669"/>
    <property type="project" value="InterPro"/>
</dbReference>
<dbReference type="SUPFAM" id="SSF52540">
    <property type="entry name" value="P-loop containing nucleoside triphosphate hydrolases"/>
    <property type="match status" value="1"/>
</dbReference>
<dbReference type="InterPro" id="IPR000014">
    <property type="entry name" value="PAS"/>
</dbReference>
<name>A0A2U1CHI2_9BURK</name>
<evidence type="ECO:0000259" key="6">
    <source>
        <dbReference type="PROSITE" id="PS50045"/>
    </source>
</evidence>
<dbReference type="SMART" id="SM00091">
    <property type="entry name" value="PAS"/>
    <property type="match status" value="1"/>
</dbReference>
<dbReference type="Gene3D" id="1.10.10.60">
    <property type="entry name" value="Homeodomain-like"/>
    <property type="match status" value="1"/>
</dbReference>
<dbReference type="Gene3D" id="3.40.50.2300">
    <property type="match status" value="1"/>
</dbReference>
<evidence type="ECO:0000256" key="3">
    <source>
        <dbReference type="ARBA" id="ARBA00023015"/>
    </source>
</evidence>
<dbReference type="GO" id="GO:0005737">
    <property type="term" value="C:cytoplasm"/>
    <property type="evidence" value="ECO:0007669"/>
    <property type="project" value="InterPro"/>
</dbReference>
<dbReference type="InterPro" id="IPR025944">
    <property type="entry name" value="Sigma_54_int_dom_CS"/>
</dbReference>
<dbReference type="PANTHER" id="PTHR32071">
    <property type="entry name" value="TRANSCRIPTIONAL REGULATORY PROTEIN"/>
    <property type="match status" value="1"/>
</dbReference>
<dbReference type="SMART" id="SM00382">
    <property type="entry name" value="AAA"/>
    <property type="match status" value="1"/>
</dbReference>
<dbReference type="NCBIfam" id="TIGR02329">
    <property type="entry name" value="propionate_PrpR"/>
    <property type="match status" value="1"/>
</dbReference>
<dbReference type="FunFam" id="3.40.50.300:FF:000006">
    <property type="entry name" value="DNA-binding transcriptional regulator NtrC"/>
    <property type="match status" value="1"/>
</dbReference>
<dbReference type="InterPro" id="IPR003593">
    <property type="entry name" value="AAA+_ATPase"/>
</dbReference>